<sequence>MDKITREIDLQWKRLDKIKLKRLDKITLSIRPSVEAAG</sequence>
<dbReference type="Proteomes" id="UP000265520">
    <property type="component" value="Unassembled WGS sequence"/>
</dbReference>
<evidence type="ECO:0000313" key="2">
    <source>
        <dbReference type="Proteomes" id="UP000265520"/>
    </source>
</evidence>
<accession>A0A392VHZ9</accession>
<organism evidence="1 2">
    <name type="scientific">Trifolium medium</name>
    <dbReference type="NCBI Taxonomy" id="97028"/>
    <lineage>
        <taxon>Eukaryota</taxon>
        <taxon>Viridiplantae</taxon>
        <taxon>Streptophyta</taxon>
        <taxon>Embryophyta</taxon>
        <taxon>Tracheophyta</taxon>
        <taxon>Spermatophyta</taxon>
        <taxon>Magnoliopsida</taxon>
        <taxon>eudicotyledons</taxon>
        <taxon>Gunneridae</taxon>
        <taxon>Pentapetalae</taxon>
        <taxon>rosids</taxon>
        <taxon>fabids</taxon>
        <taxon>Fabales</taxon>
        <taxon>Fabaceae</taxon>
        <taxon>Papilionoideae</taxon>
        <taxon>50 kb inversion clade</taxon>
        <taxon>NPAAA clade</taxon>
        <taxon>Hologalegina</taxon>
        <taxon>IRL clade</taxon>
        <taxon>Trifolieae</taxon>
        <taxon>Trifolium</taxon>
    </lineage>
</organism>
<comment type="caution">
    <text evidence="1">The sequence shown here is derived from an EMBL/GenBank/DDBJ whole genome shotgun (WGS) entry which is preliminary data.</text>
</comment>
<dbReference type="AlphaFoldDB" id="A0A392VHZ9"/>
<dbReference type="EMBL" id="LXQA011157419">
    <property type="protein sequence ID" value="MCI87093.1"/>
    <property type="molecule type" value="Genomic_DNA"/>
</dbReference>
<keyword evidence="2" id="KW-1185">Reference proteome</keyword>
<evidence type="ECO:0000313" key="1">
    <source>
        <dbReference type="EMBL" id="MCI87093.1"/>
    </source>
</evidence>
<reference evidence="1 2" key="1">
    <citation type="journal article" date="2018" name="Front. Plant Sci.">
        <title>Red Clover (Trifolium pratense) and Zigzag Clover (T. medium) - A Picture of Genomic Similarities and Differences.</title>
        <authorList>
            <person name="Dluhosova J."/>
            <person name="Istvanek J."/>
            <person name="Nedelnik J."/>
            <person name="Repkova J."/>
        </authorList>
    </citation>
    <scope>NUCLEOTIDE SEQUENCE [LARGE SCALE GENOMIC DNA]</scope>
    <source>
        <strain evidence="2">cv. 10/8</strain>
        <tissue evidence="1">Leaf</tissue>
    </source>
</reference>
<name>A0A392VHZ9_9FABA</name>
<proteinExistence type="predicted"/>
<protein>
    <submittedName>
        <fullName evidence="1">Uncharacterized protein</fullName>
    </submittedName>
</protein>